<reference evidence="2" key="1">
    <citation type="submission" date="2017-04" db="EMBL/GenBank/DDBJ databases">
        <title>Finegoldia magna isolated from orthopedic joint implant-associated infections.</title>
        <authorList>
            <person name="Bjorklund S."/>
            <person name="Bruggemann H."/>
            <person name="Jensen A."/>
            <person name="Hellmark B."/>
            <person name="Soderquist B."/>
        </authorList>
    </citation>
    <scope>NUCLEOTIDE SEQUENCE [LARGE SCALE GENOMIC DNA]</scope>
    <source>
        <strain evidence="2">CCUG 54800</strain>
    </source>
</reference>
<proteinExistence type="predicted"/>
<dbReference type="AlphaFoldDB" id="A0A233V390"/>
<protein>
    <submittedName>
        <fullName evidence="1">Uncharacterized protein</fullName>
    </submittedName>
</protein>
<name>A0A233V390_FINMA</name>
<accession>A0A233V390</accession>
<evidence type="ECO:0000313" key="1">
    <source>
        <dbReference type="EMBL" id="OXZ26862.1"/>
    </source>
</evidence>
<sequence length="71" mass="8205">MQTKKRVCTRFYINIKLVIGNKNNVFIIKVFKFSVLYEKYTPIKDVIGNEKNTTWLNNFGKSGEVSATLSI</sequence>
<comment type="caution">
    <text evidence="1">The sequence shown here is derived from an EMBL/GenBank/DDBJ whole genome shotgun (WGS) entry which is preliminary data.</text>
</comment>
<gene>
    <name evidence="1" type="ORF">B9N49_06795</name>
</gene>
<dbReference type="Proteomes" id="UP000215413">
    <property type="component" value="Unassembled WGS sequence"/>
</dbReference>
<evidence type="ECO:0000313" key="2">
    <source>
        <dbReference type="Proteomes" id="UP000215413"/>
    </source>
</evidence>
<organism evidence="1 2">
    <name type="scientific">Finegoldia magna</name>
    <name type="common">Peptostreptococcus magnus</name>
    <dbReference type="NCBI Taxonomy" id="1260"/>
    <lineage>
        <taxon>Bacteria</taxon>
        <taxon>Bacillati</taxon>
        <taxon>Bacillota</taxon>
        <taxon>Tissierellia</taxon>
        <taxon>Tissierellales</taxon>
        <taxon>Peptoniphilaceae</taxon>
        <taxon>Finegoldia</taxon>
    </lineage>
</organism>
<dbReference type="EMBL" id="NDYC01000031">
    <property type="protein sequence ID" value="OXZ26862.1"/>
    <property type="molecule type" value="Genomic_DNA"/>
</dbReference>